<sequence>MIKKFCPQNENDRVENEFLNFKAGNMTYRQYTSRYNELAQLVPHSVKTEERLIKYYVKGLPQRVRVHAPKREWENPSKGTGKGNVTAEAKKPRSDEYETCSKCGKQHHVLGLWRLWTFEKELQENRIDWFRKRKGTGTAKGSGLSFNGGRSQREP</sequence>
<comment type="caution">
    <text evidence="1">The sequence shown here is derived from an EMBL/GenBank/DDBJ whole genome shotgun (WGS) entry which is preliminary data.</text>
</comment>
<organism evidence="1 2">
    <name type="scientific">Smallanthus sonchifolius</name>
    <dbReference type="NCBI Taxonomy" id="185202"/>
    <lineage>
        <taxon>Eukaryota</taxon>
        <taxon>Viridiplantae</taxon>
        <taxon>Streptophyta</taxon>
        <taxon>Embryophyta</taxon>
        <taxon>Tracheophyta</taxon>
        <taxon>Spermatophyta</taxon>
        <taxon>Magnoliopsida</taxon>
        <taxon>eudicotyledons</taxon>
        <taxon>Gunneridae</taxon>
        <taxon>Pentapetalae</taxon>
        <taxon>asterids</taxon>
        <taxon>campanulids</taxon>
        <taxon>Asterales</taxon>
        <taxon>Asteraceae</taxon>
        <taxon>Asteroideae</taxon>
        <taxon>Heliantheae alliance</taxon>
        <taxon>Millerieae</taxon>
        <taxon>Smallanthus</taxon>
    </lineage>
</organism>
<reference evidence="1 2" key="2">
    <citation type="journal article" date="2022" name="Mol. Ecol. Resour.">
        <title>The genomes of chicory, endive, great burdock and yacon provide insights into Asteraceae paleo-polyploidization history and plant inulin production.</title>
        <authorList>
            <person name="Fan W."/>
            <person name="Wang S."/>
            <person name="Wang H."/>
            <person name="Wang A."/>
            <person name="Jiang F."/>
            <person name="Liu H."/>
            <person name="Zhao H."/>
            <person name="Xu D."/>
            <person name="Zhang Y."/>
        </authorList>
    </citation>
    <scope>NUCLEOTIDE SEQUENCE [LARGE SCALE GENOMIC DNA]</scope>
    <source>
        <strain evidence="2">cv. Yunnan</strain>
        <tissue evidence="1">Leaves</tissue>
    </source>
</reference>
<gene>
    <name evidence="1" type="ORF">L1987_24176</name>
</gene>
<evidence type="ECO:0000313" key="1">
    <source>
        <dbReference type="EMBL" id="KAI3808228.1"/>
    </source>
</evidence>
<dbReference type="EMBL" id="CM042025">
    <property type="protein sequence ID" value="KAI3808228.1"/>
    <property type="molecule type" value="Genomic_DNA"/>
</dbReference>
<accession>A0ACB9IKL8</accession>
<protein>
    <submittedName>
        <fullName evidence="1">Uncharacterized protein</fullName>
    </submittedName>
</protein>
<reference evidence="2" key="1">
    <citation type="journal article" date="2022" name="Mol. Ecol. Resour.">
        <title>The genomes of chicory, endive, great burdock and yacon provide insights into Asteraceae palaeo-polyploidization history and plant inulin production.</title>
        <authorList>
            <person name="Fan W."/>
            <person name="Wang S."/>
            <person name="Wang H."/>
            <person name="Wang A."/>
            <person name="Jiang F."/>
            <person name="Liu H."/>
            <person name="Zhao H."/>
            <person name="Xu D."/>
            <person name="Zhang Y."/>
        </authorList>
    </citation>
    <scope>NUCLEOTIDE SEQUENCE [LARGE SCALE GENOMIC DNA]</scope>
    <source>
        <strain evidence="2">cv. Yunnan</strain>
    </source>
</reference>
<dbReference type="Proteomes" id="UP001056120">
    <property type="component" value="Linkage Group LG08"/>
</dbReference>
<evidence type="ECO:0000313" key="2">
    <source>
        <dbReference type="Proteomes" id="UP001056120"/>
    </source>
</evidence>
<keyword evidence="2" id="KW-1185">Reference proteome</keyword>
<proteinExistence type="predicted"/>
<name>A0ACB9IKL8_9ASTR</name>